<evidence type="ECO:0000313" key="3">
    <source>
        <dbReference type="Proteomes" id="UP000475545"/>
    </source>
</evidence>
<gene>
    <name evidence="2" type="ORF">GIY30_22495</name>
</gene>
<name>A0A6L7GX27_9ACTN</name>
<keyword evidence="3" id="KW-1185">Reference proteome</keyword>
<organism evidence="2 3">
    <name type="scientific">Gordonia mangrovi</name>
    <dbReference type="NCBI Taxonomy" id="2665643"/>
    <lineage>
        <taxon>Bacteria</taxon>
        <taxon>Bacillati</taxon>
        <taxon>Actinomycetota</taxon>
        <taxon>Actinomycetes</taxon>
        <taxon>Mycobacteriales</taxon>
        <taxon>Gordoniaceae</taxon>
        <taxon>Gordonia</taxon>
    </lineage>
</organism>
<reference evidence="2 3" key="1">
    <citation type="submission" date="2019-11" db="EMBL/GenBank/DDBJ databases">
        <title>Gordonia sp. nov., a novel actinobacterium isolated from mangrove soil in Hainan.</title>
        <authorList>
            <person name="Huang X."/>
            <person name="Xie Y."/>
            <person name="Chu X."/>
            <person name="Xiao K."/>
        </authorList>
    </citation>
    <scope>NUCLEOTIDE SEQUENCE [LARGE SCALE GENOMIC DNA]</scope>
    <source>
        <strain evidence="2 3">HNM0687</strain>
    </source>
</reference>
<protein>
    <submittedName>
        <fullName evidence="2">Uncharacterized protein</fullName>
    </submittedName>
</protein>
<comment type="caution">
    <text evidence="2">The sequence shown here is derived from an EMBL/GenBank/DDBJ whole genome shotgun (WGS) entry which is preliminary data.</text>
</comment>
<proteinExistence type="predicted"/>
<evidence type="ECO:0000313" key="2">
    <source>
        <dbReference type="EMBL" id="MXP24112.1"/>
    </source>
</evidence>
<dbReference type="PROSITE" id="PS51318">
    <property type="entry name" value="TAT"/>
    <property type="match status" value="1"/>
</dbReference>
<dbReference type="RefSeq" id="WP_160904302.1">
    <property type="nucleotide sequence ID" value="NZ_CP102850.1"/>
</dbReference>
<feature type="chain" id="PRO_5026905924" evidence="1">
    <location>
        <begin position="32"/>
        <end position="287"/>
    </location>
</feature>
<dbReference type="Proteomes" id="UP000475545">
    <property type="component" value="Unassembled WGS sequence"/>
</dbReference>
<keyword evidence="1" id="KW-0732">Signal</keyword>
<evidence type="ECO:0000256" key="1">
    <source>
        <dbReference type="SAM" id="SignalP"/>
    </source>
</evidence>
<dbReference type="InterPro" id="IPR006311">
    <property type="entry name" value="TAT_signal"/>
</dbReference>
<dbReference type="EMBL" id="WMBR01000008">
    <property type="protein sequence ID" value="MXP24112.1"/>
    <property type="molecule type" value="Genomic_DNA"/>
</dbReference>
<accession>A0A6L7GX27</accession>
<sequence length="287" mass="30221">MLSPISRRDLLVTTGLTAVLAAISRGPAATAAPPDGYADMPAAARQVLGGLRISSRDALRGVAVMVMPGDDPYSVRQGVSVRGGGAMSDGAADEFIGLVDRFLPQGDQLVRPVAVALSVTLADLGAGSVPLPDQRTADAVDRGLGIADNERTFPLSLLAGLVVDVAAVLAGAPLAGPFASPFANADYRTKCRTFELIERPLADLAAIFDNALPQPLRGSASGVLRFVGGILLDGSAFTVWSEHRLYDQSAGRLLKRPVAWDITRYRTQGLVDGHDDFIGYYQGFEEF</sequence>
<dbReference type="AlphaFoldDB" id="A0A6L7GX27"/>
<feature type="signal peptide" evidence="1">
    <location>
        <begin position="1"/>
        <end position="31"/>
    </location>
</feature>